<dbReference type="AlphaFoldDB" id="A0ABD1FEV2"/>
<dbReference type="InterPro" id="IPR058698">
    <property type="entry name" value="CUB_metazoa"/>
</dbReference>
<name>A0ABD1FEV2_HYPHA</name>
<dbReference type="Pfam" id="PF26080">
    <property type="entry name" value="CUB_animal"/>
    <property type="match status" value="1"/>
</dbReference>
<dbReference type="Proteomes" id="UP001566132">
    <property type="component" value="Unassembled WGS sequence"/>
</dbReference>
<dbReference type="PANTHER" id="PTHR33236:SF5">
    <property type="entry name" value="CUB DOMAIN-CONTAINING PROTEIN"/>
    <property type="match status" value="1"/>
</dbReference>
<protein>
    <recommendedName>
        <fullName evidence="3">CUB domain-containing protein</fullName>
    </recommendedName>
</protein>
<comment type="caution">
    <text evidence="2">Lacks conserved residue(s) required for the propagation of feature annotation.</text>
</comment>
<gene>
    <name evidence="4" type="ORF">ABEB36_001529</name>
</gene>
<keyword evidence="5" id="KW-1185">Reference proteome</keyword>
<dbReference type="Gene3D" id="2.60.120.290">
    <property type="entry name" value="Spermadhesin, CUB domain"/>
    <property type="match status" value="1"/>
</dbReference>
<dbReference type="SUPFAM" id="SSF49854">
    <property type="entry name" value="Spermadhesin, CUB domain"/>
    <property type="match status" value="1"/>
</dbReference>
<evidence type="ECO:0000256" key="2">
    <source>
        <dbReference type="PROSITE-ProRule" id="PRU00059"/>
    </source>
</evidence>
<dbReference type="PROSITE" id="PS01180">
    <property type="entry name" value="CUB"/>
    <property type="match status" value="1"/>
</dbReference>
<reference evidence="4 5" key="1">
    <citation type="submission" date="2024-05" db="EMBL/GenBank/DDBJ databases">
        <title>Genetic variation in Jamaican populations of the coffee berry borer (Hypothenemus hampei).</title>
        <authorList>
            <person name="Errbii M."/>
            <person name="Myrie A."/>
        </authorList>
    </citation>
    <scope>NUCLEOTIDE SEQUENCE [LARGE SCALE GENOMIC DNA]</scope>
    <source>
        <strain evidence="4">JA-Hopewell-2020-01-JO</strain>
        <tissue evidence="4">Whole body</tissue>
    </source>
</reference>
<evidence type="ECO:0000313" key="5">
    <source>
        <dbReference type="Proteomes" id="UP001566132"/>
    </source>
</evidence>
<dbReference type="Pfam" id="PF00431">
    <property type="entry name" value="CUB"/>
    <property type="match status" value="1"/>
</dbReference>
<organism evidence="4 5">
    <name type="scientific">Hypothenemus hampei</name>
    <name type="common">Coffee berry borer</name>
    <dbReference type="NCBI Taxonomy" id="57062"/>
    <lineage>
        <taxon>Eukaryota</taxon>
        <taxon>Metazoa</taxon>
        <taxon>Ecdysozoa</taxon>
        <taxon>Arthropoda</taxon>
        <taxon>Hexapoda</taxon>
        <taxon>Insecta</taxon>
        <taxon>Pterygota</taxon>
        <taxon>Neoptera</taxon>
        <taxon>Endopterygota</taxon>
        <taxon>Coleoptera</taxon>
        <taxon>Polyphaga</taxon>
        <taxon>Cucujiformia</taxon>
        <taxon>Curculionidae</taxon>
        <taxon>Scolytinae</taxon>
        <taxon>Hypothenemus</taxon>
    </lineage>
</organism>
<evidence type="ECO:0000313" key="4">
    <source>
        <dbReference type="EMBL" id="KAL1517806.1"/>
    </source>
</evidence>
<dbReference type="InterPro" id="IPR000859">
    <property type="entry name" value="CUB_dom"/>
</dbReference>
<sequence length="395" mass="42358">MTVIARFEFLIALTAAVFFILTNNSLGDRKDLAIFNNVSHLSRSAKQFVWLPFFWGVGLVRFLNEECDAGNGFTGTCYTRRECGVLDGSRSSSCANGAGACCVFQRTCGDSSSLNNTYFVSPGFPTTYTGGTTCSFTIIKQWSACQVRIDFLTLNLAQPNANGTCATDALTVTGGAATVPIICGENSGQHIYVDFNGNASIVITIYVRSSVISRSWNIKIAQINCNCPWRAPSGCLQFYNQLSGTVRSLNYGSSSVLNGTRQLANLNYGVCVNMFPGYCSIQWSATSDLYGFSLSGDTFTAVGDGTLGTAAASLTGNDCLTDFVVIPAPVLVSNNTYLNSDRFCGNGFPTVISYSKPFVLTVVTNNNEVNDTGNRGFSLAFQQQLCTGDLVLGKK</sequence>
<keyword evidence="1" id="KW-1015">Disulfide bond</keyword>
<accession>A0ABD1FEV2</accession>
<dbReference type="InterPro" id="IPR035914">
    <property type="entry name" value="Sperma_CUB_dom_sf"/>
</dbReference>
<proteinExistence type="predicted"/>
<dbReference type="PANTHER" id="PTHR33236">
    <property type="entry name" value="INTRAFLAGELLAR TRANSPORT PROTEIN 122 FAMILY PROTEIN-RELATED"/>
    <property type="match status" value="1"/>
</dbReference>
<comment type="caution">
    <text evidence="4">The sequence shown here is derived from an EMBL/GenBank/DDBJ whole genome shotgun (WGS) entry which is preliminary data.</text>
</comment>
<evidence type="ECO:0000259" key="3">
    <source>
        <dbReference type="PROSITE" id="PS01180"/>
    </source>
</evidence>
<dbReference type="EMBL" id="JBDJPC010000001">
    <property type="protein sequence ID" value="KAL1517806.1"/>
    <property type="molecule type" value="Genomic_DNA"/>
</dbReference>
<evidence type="ECO:0000256" key="1">
    <source>
        <dbReference type="ARBA" id="ARBA00023157"/>
    </source>
</evidence>
<feature type="domain" description="CUB" evidence="3">
    <location>
        <begin position="108"/>
        <end position="223"/>
    </location>
</feature>